<dbReference type="EMBL" id="BAUT01000056">
    <property type="protein sequence ID" value="GAE27588.1"/>
    <property type="molecule type" value="Genomic_DNA"/>
</dbReference>
<keyword evidence="3" id="KW-1185">Reference proteome</keyword>
<protein>
    <submittedName>
        <fullName evidence="2">Transcriptional regulator</fullName>
    </submittedName>
</protein>
<reference evidence="2" key="1">
    <citation type="journal article" date="2014" name="Genome Announc.">
        <title>Draft Genome Sequences of Three Alkaliphilic Bacillus Strains, Bacillus wakoensis JCM 9140T, Bacillus akibai JCM 9157T, and Bacillus hemicellulosilyticus JCM 9152T.</title>
        <authorList>
            <person name="Yuki M."/>
            <person name="Oshima K."/>
            <person name="Suda W."/>
            <person name="Oshida Y."/>
            <person name="Kitamura K."/>
            <person name="Iida T."/>
            <person name="Hattori M."/>
            <person name="Ohkuma M."/>
        </authorList>
    </citation>
    <scope>NUCLEOTIDE SEQUENCE [LARGE SCALE GENOMIC DNA]</scope>
    <source>
        <strain evidence="2">JCM 9140</strain>
    </source>
</reference>
<dbReference type="GO" id="GO:0003700">
    <property type="term" value="F:DNA-binding transcription factor activity"/>
    <property type="evidence" value="ECO:0007669"/>
    <property type="project" value="TreeGrafter"/>
</dbReference>
<dbReference type="SUPFAM" id="SSF55781">
    <property type="entry name" value="GAF domain-like"/>
    <property type="match status" value="1"/>
</dbReference>
<comment type="caution">
    <text evidence="2">The sequence shown here is derived from an EMBL/GenBank/DDBJ whole genome shotgun (WGS) entry which is preliminary data.</text>
</comment>
<dbReference type="AlphaFoldDB" id="W4Q7B9"/>
<accession>W4Q7B9</accession>
<dbReference type="PROSITE" id="PS51078">
    <property type="entry name" value="ICLR_ED"/>
    <property type="match status" value="1"/>
</dbReference>
<dbReference type="GO" id="GO:0045892">
    <property type="term" value="P:negative regulation of DNA-templated transcription"/>
    <property type="evidence" value="ECO:0007669"/>
    <property type="project" value="TreeGrafter"/>
</dbReference>
<evidence type="ECO:0000313" key="2">
    <source>
        <dbReference type="EMBL" id="GAE27588.1"/>
    </source>
</evidence>
<sequence length="196" mass="21637">MEKKEGIYQLGYKLLEFATIVRMDLSISEVALPEMRRLTNLINETTILTILSGENVICLETVTPEQPIKVSSRQGKVLPFHAGASSKALVAFTPIDIVEELIKKNGLSKCTEKTVTDIEVFKRDLEEIRNKGYVATDEEVDIGVFAYGVPIRDVTGKAIAALSIAGPRDRLMSKNKDHIVKELLTAAKVIQKNLPG</sequence>
<proteinExistence type="predicted"/>
<dbReference type="PANTHER" id="PTHR30136">
    <property type="entry name" value="HELIX-TURN-HELIX TRANSCRIPTIONAL REGULATOR, ICLR FAMILY"/>
    <property type="match status" value="1"/>
</dbReference>
<evidence type="ECO:0000259" key="1">
    <source>
        <dbReference type="PROSITE" id="PS51078"/>
    </source>
</evidence>
<dbReference type="Proteomes" id="UP000018890">
    <property type="component" value="Unassembled WGS sequence"/>
</dbReference>
<dbReference type="InterPro" id="IPR029016">
    <property type="entry name" value="GAF-like_dom_sf"/>
</dbReference>
<dbReference type="Pfam" id="PF01614">
    <property type="entry name" value="IclR_C"/>
    <property type="match status" value="1"/>
</dbReference>
<dbReference type="STRING" id="1236970.JCM9140_3741"/>
<dbReference type="InterPro" id="IPR050707">
    <property type="entry name" value="HTH_MetabolicPath_Reg"/>
</dbReference>
<dbReference type="Gene3D" id="3.30.450.40">
    <property type="match status" value="1"/>
</dbReference>
<gene>
    <name evidence="2" type="ORF">JCM9140_3741</name>
</gene>
<evidence type="ECO:0000313" key="3">
    <source>
        <dbReference type="Proteomes" id="UP000018890"/>
    </source>
</evidence>
<dbReference type="PANTHER" id="PTHR30136:SF35">
    <property type="entry name" value="HTH-TYPE TRANSCRIPTIONAL REGULATOR RV1719"/>
    <property type="match status" value="1"/>
</dbReference>
<name>W4Q7B9_9BACI</name>
<dbReference type="GO" id="GO:0003677">
    <property type="term" value="F:DNA binding"/>
    <property type="evidence" value="ECO:0007669"/>
    <property type="project" value="TreeGrafter"/>
</dbReference>
<dbReference type="InterPro" id="IPR014757">
    <property type="entry name" value="Tscrpt_reg_IclR_C"/>
</dbReference>
<organism evidence="2 3">
    <name type="scientific">Halalkalibacter wakoensis JCM 9140</name>
    <dbReference type="NCBI Taxonomy" id="1236970"/>
    <lineage>
        <taxon>Bacteria</taxon>
        <taxon>Bacillati</taxon>
        <taxon>Bacillota</taxon>
        <taxon>Bacilli</taxon>
        <taxon>Bacillales</taxon>
        <taxon>Bacillaceae</taxon>
        <taxon>Halalkalibacter</taxon>
    </lineage>
</organism>
<feature type="domain" description="IclR-ED" evidence="1">
    <location>
        <begin position="13"/>
        <end position="196"/>
    </location>
</feature>